<name>A0A812JC78_9DINO</name>
<dbReference type="OrthoDB" id="10356654at2759"/>
<evidence type="ECO:0000313" key="2">
    <source>
        <dbReference type="EMBL" id="CAE7199107.1"/>
    </source>
</evidence>
<evidence type="ECO:0000256" key="1">
    <source>
        <dbReference type="SAM" id="MobiDB-lite"/>
    </source>
</evidence>
<feature type="compositionally biased region" description="Polar residues" evidence="1">
    <location>
        <begin position="111"/>
        <end position="122"/>
    </location>
</feature>
<dbReference type="EMBL" id="CAJNJA010005810">
    <property type="protein sequence ID" value="CAE7199107.1"/>
    <property type="molecule type" value="Genomic_DNA"/>
</dbReference>
<evidence type="ECO:0000313" key="3">
    <source>
        <dbReference type="Proteomes" id="UP000601435"/>
    </source>
</evidence>
<reference evidence="2" key="1">
    <citation type="submission" date="2021-02" db="EMBL/GenBank/DDBJ databases">
        <authorList>
            <person name="Dougan E. K."/>
            <person name="Rhodes N."/>
            <person name="Thang M."/>
            <person name="Chan C."/>
        </authorList>
    </citation>
    <scope>NUCLEOTIDE SEQUENCE</scope>
</reference>
<protein>
    <submittedName>
        <fullName evidence="2">Cacna1h protein</fullName>
    </submittedName>
</protein>
<dbReference type="Proteomes" id="UP000601435">
    <property type="component" value="Unassembled WGS sequence"/>
</dbReference>
<dbReference type="AlphaFoldDB" id="A0A812JC78"/>
<gene>
    <name evidence="2" type="primary">Cacna1h</name>
    <name evidence="2" type="ORF">SNEC2469_LOCUS1484</name>
</gene>
<proteinExistence type="predicted"/>
<accession>A0A812JC78</accession>
<organism evidence="2 3">
    <name type="scientific">Symbiodinium necroappetens</name>
    <dbReference type="NCBI Taxonomy" id="1628268"/>
    <lineage>
        <taxon>Eukaryota</taxon>
        <taxon>Sar</taxon>
        <taxon>Alveolata</taxon>
        <taxon>Dinophyceae</taxon>
        <taxon>Suessiales</taxon>
        <taxon>Symbiodiniaceae</taxon>
        <taxon>Symbiodinium</taxon>
    </lineage>
</organism>
<comment type="caution">
    <text evidence="2">The sequence shown here is derived from an EMBL/GenBank/DDBJ whole genome shotgun (WGS) entry which is preliminary data.</text>
</comment>
<feature type="region of interest" description="Disordered" evidence="1">
    <location>
        <begin position="103"/>
        <end position="122"/>
    </location>
</feature>
<keyword evidence="3" id="KW-1185">Reference proteome</keyword>
<sequence length="264" mass="29183">MSSSVSFAAEGDFESPYVSPLIQPGHLLSCEEQEAMCAEQEIQTAECDFAADLASRLGEMLAQQHIQTCELMRQRHEEVMRAFSTQSDMLARVQMQKKVRIPLRRKDSEKSSGTSACRSGSPQVIVSSEDVATMVNYKLRSTSGSIGTGTDSDGFPQVSSTGDVMPLKAITEATEVKPDDEDSVAMPKELPATKKVRTISGRNVPIKPARPTFTPQFFKTFSQTELKLRRDAQKESKRHSMQTRLVACPARLMYQMVGYSNSAD</sequence>